<name>A0AAJ0U365_9GAMM</name>
<reference evidence="1" key="2">
    <citation type="journal article" date="2020" name="Microorganisms">
        <title>Osmotic Adaptation and Compatible Solute Biosynthesis of Phototrophic Bacteria as Revealed from Genome Analyses.</title>
        <authorList>
            <person name="Imhoff J.F."/>
            <person name="Rahn T."/>
            <person name="Kunzel S."/>
            <person name="Keller A."/>
            <person name="Neulinger S.C."/>
        </authorList>
    </citation>
    <scope>NUCLEOTIDE SEQUENCE</scope>
    <source>
        <strain evidence="1">DSM 11080</strain>
    </source>
</reference>
<evidence type="ECO:0000313" key="1">
    <source>
        <dbReference type="EMBL" id="MBK1703990.1"/>
    </source>
</evidence>
<sequence>MTALLPIAFLVSCGNPGEDVRITLCKDLVRGQLGSGATPTWSKVTTQTPGYQDAVIQLGWTAPSGNGAARCYYPYNAVDDTAQQLADPLTAYATSPSKVIINGQTLSGSALARAVAEAMRHQGQQLLDSAGQLIQQ</sequence>
<protein>
    <submittedName>
        <fullName evidence="1">Uncharacterized protein</fullName>
    </submittedName>
</protein>
<reference evidence="1" key="1">
    <citation type="submission" date="2017-08" db="EMBL/GenBank/DDBJ databases">
        <authorList>
            <person name="Imhoff J.F."/>
            <person name="Rahn T."/>
            <person name="Kuenzel S."/>
            <person name="Neulinger S.C."/>
        </authorList>
    </citation>
    <scope>NUCLEOTIDE SEQUENCE</scope>
    <source>
        <strain evidence="1">DSM 11080</strain>
    </source>
</reference>
<dbReference type="Proteomes" id="UP001296776">
    <property type="component" value="Unassembled WGS sequence"/>
</dbReference>
<organism evidence="1 2">
    <name type="scientific">Halochromatium glycolicum</name>
    <dbReference type="NCBI Taxonomy" id="85075"/>
    <lineage>
        <taxon>Bacteria</taxon>
        <taxon>Pseudomonadati</taxon>
        <taxon>Pseudomonadota</taxon>
        <taxon>Gammaproteobacteria</taxon>
        <taxon>Chromatiales</taxon>
        <taxon>Chromatiaceae</taxon>
        <taxon>Halochromatium</taxon>
    </lineage>
</organism>
<dbReference type="EMBL" id="NRSJ01000006">
    <property type="protein sequence ID" value="MBK1703990.1"/>
    <property type="molecule type" value="Genomic_DNA"/>
</dbReference>
<comment type="caution">
    <text evidence="1">The sequence shown here is derived from an EMBL/GenBank/DDBJ whole genome shotgun (WGS) entry which is preliminary data.</text>
</comment>
<gene>
    <name evidence="1" type="ORF">CKO40_05385</name>
</gene>
<keyword evidence="2" id="KW-1185">Reference proteome</keyword>
<dbReference type="AlphaFoldDB" id="A0AAJ0U365"/>
<accession>A0AAJ0U365</accession>
<evidence type="ECO:0000313" key="2">
    <source>
        <dbReference type="Proteomes" id="UP001296776"/>
    </source>
</evidence>
<proteinExistence type="predicted"/>